<comment type="caution">
    <text evidence="2">The sequence shown here is derived from an EMBL/GenBank/DDBJ whole genome shotgun (WGS) entry which is preliminary data.</text>
</comment>
<proteinExistence type="predicted"/>
<reference evidence="3" key="1">
    <citation type="journal article" date="2019" name="Int. J. Syst. Evol. Microbiol.">
        <title>The Global Catalogue of Microorganisms (GCM) 10K type strain sequencing project: providing services to taxonomists for standard genome sequencing and annotation.</title>
        <authorList>
            <consortium name="The Broad Institute Genomics Platform"/>
            <consortium name="The Broad Institute Genome Sequencing Center for Infectious Disease"/>
            <person name="Wu L."/>
            <person name="Ma J."/>
        </authorList>
    </citation>
    <scope>NUCLEOTIDE SEQUENCE [LARGE SCALE GENOMIC DNA]</scope>
    <source>
        <strain evidence="3">JCM 18054</strain>
    </source>
</reference>
<sequence length="373" mass="40638">MIKVEPPDGDDTRRWGPPFVADDMSAYFNAINRNKRNVCLDLRTSQGHQVLERLLEDTDVVVENFKAGTLARWGFSDEQMLERHPRLIVCHITGFGADGPMGGMPGYDAVTQAYGGLMSINGESEGPALRVGVPVVDMVTGIYAFSGILLALNARQRTGRGQVVDCTLIDTAVSLLHPHSASTLADGRVPVRTGSAHPTVAPYDTFEASDGAVFIGIGNDRQFRTLVHQLGVPGLADDPRFRTNADRLENLKVLSELLSEKIAPLTKNDLAQDLLARGVPASAIRDVREVFDDAHVRHREMVVERGDYRGIGFPIKLTDTPASVRETPRAKGADTHTVLTSLGYDEVTIDQLLSARVVRQDSPNSNGEEAPHE</sequence>
<dbReference type="Gene3D" id="3.30.1540.10">
    <property type="entry name" value="formyl-coa transferase, domain 3"/>
    <property type="match status" value="1"/>
</dbReference>
<gene>
    <name evidence="2" type="ORF">GCM10023214_62020</name>
</gene>
<keyword evidence="3" id="KW-1185">Reference proteome</keyword>
<evidence type="ECO:0008006" key="4">
    <source>
        <dbReference type="Google" id="ProtNLM"/>
    </source>
</evidence>
<dbReference type="EMBL" id="BAABIB010000120">
    <property type="protein sequence ID" value="GAA4661371.1"/>
    <property type="molecule type" value="Genomic_DNA"/>
</dbReference>
<dbReference type="InterPro" id="IPR003673">
    <property type="entry name" value="CoA-Trfase_fam_III"/>
</dbReference>
<dbReference type="SUPFAM" id="SSF89796">
    <property type="entry name" value="CoA-transferase family III (CaiB/BaiF)"/>
    <property type="match status" value="1"/>
</dbReference>
<dbReference type="Gene3D" id="3.40.50.10540">
    <property type="entry name" value="Crotonobetainyl-coa:carnitine coa-transferase, domain 1"/>
    <property type="match status" value="1"/>
</dbReference>
<evidence type="ECO:0000313" key="2">
    <source>
        <dbReference type="EMBL" id="GAA4661371.1"/>
    </source>
</evidence>
<keyword evidence="1" id="KW-0808">Transferase</keyword>
<dbReference type="InterPro" id="IPR023606">
    <property type="entry name" value="CoA-Trfase_III_dom_1_sf"/>
</dbReference>
<evidence type="ECO:0000256" key="1">
    <source>
        <dbReference type="ARBA" id="ARBA00022679"/>
    </source>
</evidence>
<dbReference type="Pfam" id="PF02515">
    <property type="entry name" value="CoA_transf_3"/>
    <property type="match status" value="1"/>
</dbReference>
<dbReference type="Proteomes" id="UP001500192">
    <property type="component" value="Unassembled WGS sequence"/>
</dbReference>
<dbReference type="InterPro" id="IPR050483">
    <property type="entry name" value="CoA-transferase_III_domain"/>
</dbReference>
<organism evidence="2 3">
    <name type="scientific">Amycolatopsis dongchuanensis</name>
    <dbReference type="NCBI Taxonomy" id="1070866"/>
    <lineage>
        <taxon>Bacteria</taxon>
        <taxon>Bacillati</taxon>
        <taxon>Actinomycetota</taxon>
        <taxon>Actinomycetes</taxon>
        <taxon>Pseudonocardiales</taxon>
        <taxon>Pseudonocardiaceae</taxon>
        <taxon>Amycolatopsis</taxon>
    </lineage>
</organism>
<dbReference type="InterPro" id="IPR044855">
    <property type="entry name" value="CoA-Trfase_III_dom3_sf"/>
</dbReference>
<evidence type="ECO:0000313" key="3">
    <source>
        <dbReference type="Proteomes" id="UP001500192"/>
    </source>
</evidence>
<dbReference type="PANTHER" id="PTHR48207">
    <property type="entry name" value="SUCCINATE--HYDROXYMETHYLGLUTARATE COA-TRANSFERASE"/>
    <property type="match status" value="1"/>
</dbReference>
<name>A0ABP8VFE7_9PSEU</name>
<protein>
    <recommendedName>
        <fullName evidence="4">CoA transferase</fullName>
    </recommendedName>
</protein>
<dbReference type="PANTHER" id="PTHR48207:SF3">
    <property type="entry name" value="SUCCINATE--HYDROXYMETHYLGLUTARATE COA-TRANSFERASE"/>
    <property type="match status" value="1"/>
</dbReference>
<accession>A0ABP8VFE7</accession>